<reference evidence="8" key="2">
    <citation type="submission" date="2022-06" db="UniProtKB">
        <authorList>
            <consortium name="EnsemblMetazoa"/>
        </authorList>
    </citation>
    <scope>IDENTIFICATION</scope>
</reference>
<dbReference type="PANTHER" id="PTHR46481">
    <property type="entry name" value="ZINC FINGER BED DOMAIN-CONTAINING PROTEIN 4"/>
    <property type="match status" value="1"/>
</dbReference>
<evidence type="ECO:0000256" key="6">
    <source>
        <dbReference type="PROSITE-ProRule" id="PRU00027"/>
    </source>
</evidence>
<keyword evidence="3" id="KW-0862">Zinc</keyword>
<dbReference type="Proteomes" id="UP000007819">
    <property type="component" value="Chromosome X"/>
</dbReference>
<dbReference type="InterPro" id="IPR012337">
    <property type="entry name" value="RNaseH-like_sf"/>
</dbReference>
<dbReference type="InterPro" id="IPR003656">
    <property type="entry name" value="Znf_BED"/>
</dbReference>
<evidence type="ECO:0000256" key="5">
    <source>
        <dbReference type="ARBA" id="ARBA00023163"/>
    </source>
</evidence>
<evidence type="ECO:0000256" key="2">
    <source>
        <dbReference type="ARBA" id="ARBA00022771"/>
    </source>
</evidence>
<dbReference type="PANTHER" id="PTHR46481:SF9">
    <property type="entry name" value="ZINC FINGER BED DOMAIN-CONTAINING PROTEIN 1-LIKE"/>
    <property type="match status" value="1"/>
</dbReference>
<dbReference type="InterPro" id="IPR036236">
    <property type="entry name" value="Znf_C2H2_sf"/>
</dbReference>
<keyword evidence="1" id="KW-0479">Metal-binding</keyword>
<dbReference type="InterPro" id="IPR052035">
    <property type="entry name" value="ZnF_BED_domain_contain"/>
</dbReference>
<organism evidence="8 9">
    <name type="scientific">Acyrthosiphon pisum</name>
    <name type="common">Pea aphid</name>
    <dbReference type="NCBI Taxonomy" id="7029"/>
    <lineage>
        <taxon>Eukaryota</taxon>
        <taxon>Metazoa</taxon>
        <taxon>Ecdysozoa</taxon>
        <taxon>Arthropoda</taxon>
        <taxon>Hexapoda</taxon>
        <taxon>Insecta</taxon>
        <taxon>Pterygota</taxon>
        <taxon>Neoptera</taxon>
        <taxon>Paraneoptera</taxon>
        <taxon>Hemiptera</taxon>
        <taxon>Sternorrhyncha</taxon>
        <taxon>Aphidomorpha</taxon>
        <taxon>Aphidoidea</taxon>
        <taxon>Aphididae</taxon>
        <taxon>Macrosiphini</taxon>
        <taxon>Acyrthosiphon</taxon>
    </lineage>
</organism>
<dbReference type="EnsemblMetazoa" id="XM_029486120.1">
    <property type="protein sequence ID" value="XP_029341980.1"/>
    <property type="gene ID" value="LOC107885077"/>
</dbReference>
<dbReference type="RefSeq" id="XP_029341980.1">
    <property type="nucleotide sequence ID" value="XM_029486120.1"/>
</dbReference>
<feature type="domain" description="BED-type" evidence="7">
    <location>
        <begin position="3"/>
        <end position="54"/>
    </location>
</feature>
<evidence type="ECO:0000313" key="9">
    <source>
        <dbReference type="Proteomes" id="UP000007819"/>
    </source>
</evidence>
<protein>
    <recommendedName>
        <fullName evidence="7">BED-type domain-containing protein</fullName>
    </recommendedName>
</protein>
<keyword evidence="2 6" id="KW-0863">Zinc-finger</keyword>
<dbReference type="GO" id="GO:0003677">
    <property type="term" value="F:DNA binding"/>
    <property type="evidence" value="ECO:0007669"/>
    <property type="project" value="InterPro"/>
</dbReference>
<dbReference type="SUPFAM" id="SSF53098">
    <property type="entry name" value="Ribonuclease H-like"/>
    <property type="match status" value="1"/>
</dbReference>
<dbReference type="GO" id="GO:0008270">
    <property type="term" value="F:zinc ion binding"/>
    <property type="evidence" value="ECO:0007669"/>
    <property type="project" value="UniProtKB-KW"/>
</dbReference>
<dbReference type="SMART" id="SM00614">
    <property type="entry name" value="ZnF_BED"/>
    <property type="match status" value="1"/>
</dbReference>
<dbReference type="SUPFAM" id="SSF57667">
    <property type="entry name" value="beta-beta-alpha zinc fingers"/>
    <property type="match status" value="1"/>
</dbReference>
<sequence length="271" mass="30883">MPRRRSKVWNFFTKLNNNQGRCLKCKNNFEAKGGNTSNLINHLRIHHPNIHLEFLNIKDQDNSFNKNDLNETDDISDPPCDIANDSAEHHELVPLNSSANLVHKSCTLKQQSMNIYKKLDKTTSEKYTNAIAYWIATDMQPYRSVSKQGFKHLMSVICPGYTIPSRQVFADNKIPALYFEVKRRIKQELNSAQFLSLTFDCWTSNAQQPYIGITAHSINSDWILQTHCVTCTILDVDHTAINLKDIIESTLKDLNIPVSKVSAATTDNALM</sequence>
<dbReference type="OrthoDB" id="1607513at2759"/>
<dbReference type="GeneID" id="107885077"/>
<dbReference type="Pfam" id="PF02892">
    <property type="entry name" value="zf-BED"/>
    <property type="match status" value="1"/>
</dbReference>
<reference evidence="9" key="1">
    <citation type="submission" date="2010-06" db="EMBL/GenBank/DDBJ databases">
        <authorList>
            <person name="Jiang H."/>
            <person name="Abraham K."/>
            <person name="Ali S."/>
            <person name="Alsbrooks S.L."/>
            <person name="Anim B.N."/>
            <person name="Anosike U.S."/>
            <person name="Attaway T."/>
            <person name="Bandaranaike D.P."/>
            <person name="Battles P.K."/>
            <person name="Bell S.N."/>
            <person name="Bell A.V."/>
            <person name="Beltran B."/>
            <person name="Bickham C."/>
            <person name="Bustamante Y."/>
            <person name="Caleb T."/>
            <person name="Canada A."/>
            <person name="Cardenas V."/>
            <person name="Carter K."/>
            <person name="Chacko J."/>
            <person name="Chandrabose M.N."/>
            <person name="Chavez D."/>
            <person name="Chavez A."/>
            <person name="Chen L."/>
            <person name="Chu H.-S."/>
            <person name="Claassen K.J."/>
            <person name="Cockrell R."/>
            <person name="Collins M."/>
            <person name="Cooper J.A."/>
            <person name="Cree A."/>
            <person name="Curry S.M."/>
            <person name="Da Y."/>
            <person name="Dao M.D."/>
            <person name="Das B."/>
            <person name="Davila M.-L."/>
            <person name="Davy-Carroll L."/>
            <person name="Denson S."/>
            <person name="Dinh H."/>
            <person name="Ebong V.E."/>
            <person name="Edwards J.R."/>
            <person name="Egan A."/>
            <person name="El-Daye J."/>
            <person name="Escobedo L."/>
            <person name="Fernandez S."/>
            <person name="Fernando P.R."/>
            <person name="Flagg N."/>
            <person name="Forbes L.D."/>
            <person name="Fowler R.G."/>
            <person name="Fu Q."/>
            <person name="Gabisi R.A."/>
            <person name="Ganer J."/>
            <person name="Garbino Pronczuk A."/>
            <person name="Garcia R.M."/>
            <person name="Garner T."/>
            <person name="Garrett T.E."/>
            <person name="Gonzalez D.A."/>
            <person name="Hamid H."/>
            <person name="Hawkins E.S."/>
            <person name="Hirani K."/>
            <person name="Hogues M.E."/>
            <person name="Hollins B."/>
            <person name="Hsiao C.-H."/>
            <person name="Jabil R."/>
            <person name="James M.L."/>
            <person name="Jhangiani S.N."/>
            <person name="Johnson B."/>
            <person name="Johnson Q."/>
            <person name="Joshi V."/>
            <person name="Kalu J.B."/>
            <person name="Kam C."/>
            <person name="Kashfia A."/>
            <person name="Keebler J."/>
            <person name="Kisamo H."/>
            <person name="Kovar C.L."/>
            <person name="Lago L.A."/>
            <person name="Lai C.-Y."/>
            <person name="Laidlaw J."/>
            <person name="Lara F."/>
            <person name="Le T.-K."/>
            <person name="Lee S.L."/>
            <person name="Legall F.H."/>
            <person name="Lemon S.J."/>
            <person name="Lewis L.R."/>
            <person name="Li B."/>
            <person name="Liu Y."/>
            <person name="Liu Y.-S."/>
            <person name="Lopez J."/>
            <person name="Lozado R.J."/>
            <person name="Lu J."/>
            <person name="Madu R.C."/>
            <person name="Maheshwari M."/>
            <person name="Maheshwari R."/>
            <person name="Malloy K."/>
            <person name="Martinez E."/>
            <person name="Mathew T."/>
            <person name="Mercado I.C."/>
            <person name="Mercado C."/>
            <person name="Meyer B."/>
            <person name="Montgomery K."/>
            <person name="Morgan M.B."/>
            <person name="Munidasa M."/>
            <person name="Nazareth L.V."/>
            <person name="Nelson J."/>
            <person name="Ng B.M."/>
            <person name="Nguyen N.B."/>
            <person name="Nguyen P.Q."/>
            <person name="Nguyen T."/>
            <person name="Obregon M."/>
            <person name="Okwuonu G.O."/>
            <person name="Onwere C.G."/>
            <person name="Orozco G."/>
            <person name="Parra A."/>
            <person name="Patel S."/>
            <person name="Patil S."/>
            <person name="Perez A."/>
            <person name="Perez Y."/>
            <person name="Pham C."/>
            <person name="Primus E.L."/>
            <person name="Pu L.-L."/>
            <person name="Puazo M."/>
            <person name="Qin X."/>
            <person name="Quiroz J.B."/>
            <person name="Reese J."/>
            <person name="Richards S."/>
            <person name="Rives C.M."/>
            <person name="Robberts R."/>
            <person name="Ruiz S.J."/>
            <person name="Ruiz M.J."/>
            <person name="Santibanez J."/>
            <person name="Schneider B.W."/>
            <person name="Sisson I."/>
            <person name="Smith M."/>
            <person name="Sodergren E."/>
            <person name="Song X.-Z."/>
            <person name="Song B.B."/>
            <person name="Summersgill H."/>
            <person name="Thelus R."/>
            <person name="Thornton R.D."/>
            <person name="Trejos Z.Y."/>
            <person name="Usmani K."/>
            <person name="Vattathil S."/>
            <person name="Villasana D."/>
            <person name="Walker D.L."/>
            <person name="Wang S."/>
            <person name="Wang K."/>
            <person name="White C.S."/>
            <person name="Williams A.C."/>
            <person name="Williamson J."/>
            <person name="Wilson K."/>
            <person name="Woghiren I.O."/>
            <person name="Woodworth J.R."/>
            <person name="Worley K.C."/>
            <person name="Wright R.A."/>
            <person name="Wu W."/>
            <person name="Young L."/>
            <person name="Zhang L."/>
            <person name="Zhang J."/>
            <person name="Zhu Y."/>
            <person name="Muzny D.M."/>
            <person name="Weinstock G."/>
            <person name="Gibbs R.A."/>
        </authorList>
    </citation>
    <scope>NUCLEOTIDE SEQUENCE [LARGE SCALE GENOMIC DNA]</scope>
    <source>
        <strain evidence="9">LSR1</strain>
    </source>
</reference>
<dbReference type="SUPFAM" id="SSF140996">
    <property type="entry name" value="Hermes dimerisation domain"/>
    <property type="match status" value="1"/>
</dbReference>
<proteinExistence type="predicted"/>
<evidence type="ECO:0000259" key="7">
    <source>
        <dbReference type="PROSITE" id="PS50808"/>
    </source>
</evidence>
<accession>A0A8R2NL04</accession>
<evidence type="ECO:0000313" key="8">
    <source>
        <dbReference type="EnsemblMetazoa" id="XP_029341980.1"/>
    </source>
</evidence>
<dbReference type="PROSITE" id="PS50808">
    <property type="entry name" value="ZF_BED"/>
    <property type="match status" value="1"/>
</dbReference>
<evidence type="ECO:0000256" key="3">
    <source>
        <dbReference type="ARBA" id="ARBA00022833"/>
    </source>
</evidence>
<keyword evidence="4" id="KW-0805">Transcription regulation</keyword>
<keyword evidence="5" id="KW-0804">Transcription</keyword>
<name>A0A8R2NL04_ACYPI</name>
<dbReference type="KEGG" id="api:107885077"/>
<evidence type="ECO:0000256" key="4">
    <source>
        <dbReference type="ARBA" id="ARBA00023015"/>
    </source>
</evidence>
<dbReference type="AlphaFoldDB" id="A0A8R2NL04"/>
<keyword evidence="9" id="KW-1185">Reference proteome</keyword>
<evidence type="ECO:0000256" key="1">
    <source>
        <dbReference type="ARBA" id="ARBA00022723"/>
    </source>
</evidence>